<proteinExistence type="inferred from homology"/>
<dbReference type="InterPro" id="IPR002142">
    <property type="entry name" value="Peptidase_S49"/>
</dbReference>
<sequence length="332" mass="37491">MNELQILLVSGKPLFITIDGFRQAMLTVFPSNGKIVEDKSDIKVVCGFSQAEVDAYLKEHTWYQFETHVALEEIKKVLAQDNDTSTVTLTDEFDDEQLPDNSIAYHRVWGIVTADSNWWFSSKQLAADLQAAEANPQISCHFLHINSPGGEAWYLDRLSETLCACQKPILTFYEQMCCSAGYYIGCHGNRIYALTDNDYVGCIGTMCSFYDFEPYFEKLGIKRVEAKATNSDLKNKTFDDLRHGKDEKFVHDILDPLNVQFLAEVRSQRSQLAELPDDAPVLRGETFYTPQAVELGLTDGSHTMQEAIAEAVTMGREYIDANKLKTAIYNIV</sequence>
<dbReference type="Pfam" id="PF01343">
    <property type="entry name" value="Peptidase_S49"/>
    <property type="match status" value="1"/>
</dbReference>
<comment type="similarity">
    <text evidence="1">Belongs to the peptidase S49 family.</text>
</comment>
<organism evidence="3">
    <name type="scientific">Siphoviridae sp. ctSqC25</name>
    <dbReference type="NCBI Taxonomy" id="2823582"/>
    <lineage>
        <taxon>Viruses</taxon>
        <taxon>Duplodnaviria</taxon>
        <taxon>Heunggongvirae</taxon>
        <taxon>Uroviricota</taxon>
        <taxon>Caudoviricetes</taxon>
    </lineage>
</organism>
<dbReference type="Gene3D" id="3.90.226.10">
    <property type="entry name" value="2-enoyl-CoA Hydratase, Chain A, domain 1"/>
    <property type="match status" value="1"/>
</dbReference>
<evidence type="ECO:0000313" key="3">
    <source>
        <dbReference type="EMBL" id="DAD65240.1"/>
    </source>
</evidence>
<dbReference type="PANTHER" id="PTHR42987:SF4">
    <property type="entry name" value="PROTEASE SOHB-RELATED"/>
    <property type="match status" value="1"/>
</dbReference>
<dbReference type="PANTHER" id="PTHR42987">
    <property type="entry name" value="PEPTIDASE S49"/>
    <property type="match status" value="1"/>
</dbReference>
<dbReference type="EMBL" id="BK014639">
    <property type="protein sequence ID" value="DAD65240.1"/>
    <property type="molecule type" value="Genomic_DNA"/>
</dbReference>
<name>A0A8S5L638_9CAUD</name>
<dbReference type="InterPro" id="IPR029045">
    <property type="entry name" value="ClpP/crotonase-like_dom_sf"/>
</dbReference>
<dbReference type="GO" id="GO:0006508">
    <property type="term" value="P:proteolysis"/>
    <property type="evidence" value="ECO:0007669"/>
    <property type="project" value="InterPro"/>
</dbReference>
<feature type="domain" description="Peptidase S49" evidence="2">
    <location>
        <begin position="166"/>
        <end position="311"/>
    </location>
</feature>
<protein>
    <recommendedName>
        <fullName evidence="2">Peptidase S49 domain-containing protein</fullName>
    </recommendedName>
</protein>
<evidence type="ECO:0000256" key="1">
    <source>
        <dbReference type="ARBA" id="ARBA00008683"/>
    </source>
</evidence>
<accession>A0A8S5L638</accession>
<evidence type="ECO:0000259" key="2">
    <source>
        <dbReference type="Pfam" id="PF01343"/>
    </source>
</evidence>
<reference evidence="3" key="1">
    <citation type="journal article" date="2021" name="Proc. Natl. Acad. Sci. U.S.A.">
        <title>A Catalog of Tens of Thousands of Viruses from Human Metagenomes Reveals Hidden Associations with Chronic Diseases.</title>
        <authorList>
            <person name="Tisza M.J."/>
            <person name="Buck C.B."/>
        </authorList>
    </citation>
    <scope>NUCLEOTIDE SEQUENCE</scope>
    <source>
        <strain evidence="3">CtSqC25</strain>
    </source>
</reference>
<dbReference type="GO" id="GO:0008233">
    <property type="term" value="F:peptidase activity"/>
    <property type="evidence" value="ECO:0007669"/>
    <property type="project" value="InterPro"/>
</dbReference>
<dbReference type="SUPFAM" id="SSF52096">
    <property type="entry name" value="ClpP/crotonase"/>
    <property type="match status" value="1"/>
</dbReference>